<dbReference type="NCBIfam" id="TIGR02293">
    <property type="entry name" value="TAS_TIGR02293"/>
    <property type="match status" value="1"/>
</dbReference>
<evidence type="ECO:0000313" key="4">
    <source>
        <dbReference type="Proteomes" id="UP000237440"/>
    </source>
</evidence>
<comment type="caution">
    <text evidence="3">The sequence shown here is derived from an EMBL/GenBank/DDBJ whole genome shotgun (WGS) entry which is preliminary data.</text>
</comment>
<sequence length="158" mass="17434">MPTSTTPRRRAETTNKPCEAIVAAFWEFCSKQNSLMEAERLLQIKEGLSAHLVHAVRDTFDLQKGTLETLFNASYSTLERFRRRQKPLDPVASERLDRIAVVCLLAEDIFESRAATVRWMSTPNKALGGSTPVSLCVTEIGAKQACRVLHALESGGGG</sequence>
<dbReference type="GO" id="GO:0003677">
    <property type="term" value="F:DNA binding"/>
    <property type="evidence" value="ECO:0007669"/>
    <property type="project" value="InterPro"/>
</dbReference>
<dbReference type="OrthoDB" id="5824177at2"/>
<name>A0A2S3VMG5_9PSED</name>
<feature type="domain" description="Antitoxin Xre/MbcA/ParS-like toxin-binding" evidence="1">
    <location>
        <begin position="106"/>
        <end position="155"/>
    </location>
</feature>
<dbReference type="AlphaFoldDB" id="A0A2S3VMG5"/>
<evidence type="ECO:0000259" key="2">
    <source>
        <dbReference type="Pfam" id="PF20432"/>
    </source>
</evidence>
<dbReference type="Proteomes" id="UP000237440">
    <property type="component" value="Unassembled WGS sequence"/>
</dbReference>
<dbReference type="InterPro" id="IPR046847">
    <property type="entry name" value="Xre-like_HTH"/>
</dbReference>
<proteinExistence type="predicted"/>
<evidence type="ECO:0000313" key="3">
    <source>
        <dbReference type="EMBL" id="POF41145.1"/>
    </source>
</evidence>
<keyword evidence="4" id="KW-1185">Reference proteome</keyword>
<dbReference type="RefSeq" id="WP_103396034.1">
    <property type="nucleotide sequence ID" value="NZ_MUJK01000005.1"/>
</dbReference>
<dbReference type="Pfam" id="PF09722">
    <property type="entry name" value="Xre_MbcA_ParS_C"/>
    <property type="match status" value="1"/>
</dbReference>
<dbReference type="Pfam" id="PF20432">
    <property type="entry name" value="Xre-like-HTH"/>
    <property type="match status" value="1"/>
</dbReference>
<protein>
    <submittedName>
        <fullName evidence="3">Antitoxin</fullName>
    </submittedName>
</protein>
<dbReference type="EMBL" id="MUJK01000005">
    <property type="protein sequence ID" value="POF41145.1"/>
    <property type="molecule type" value="Genomic_DNA"/>
</dbReference>
<dbReference type="InterPro" id="IPR024467">
    <property type="entry name" value="Xre/MbcA/ParS-like_toxin-bd"/>
</dbReference>
<gene>
    <name evidence="3" type="ORF">B0D71_18080</name>
</gene>
<accession>A0A2S3VMG5</accession>
<dbReference type="InterPro" id="IPR011979">
    <property type="entry name" value="Antitox_Xre"/>
</dbReference>
<evidence type="ECO:0000259" key="1">
    <source>
        <dbReference type="Pfam" id="PF09722"/>
    </source>
</evidence>
<organism evidence="3 4">
    <name type="scientific">Pseudomonas laurylsulfativorans</name>
    <dbReference type="NCBI Taxonomy" id="1943631"/>
    <lineage>
        <taxon>Bacteria</taxon>
        <taxon>Pseudomonadati</taxon>
        <taxon>Pseudomonadota</taxon>
        <taxon>Gammaproteobacteria</taxon>
        <taxon>Pseudomonadales</taxon>
        <taxon>Pseudomonadaceae</taxon>
        <taxon>Pseudomonas</taxon>
    </lineage>
</organism>
<feature type="domain" description="Antitoxin Xre-like helix-turn-helix" evidence="2">
    <location>
        <begin position="40"/>
        <end position="100"/>
    </location>
</feature>
<reference evidence="4" key="1">
    <citation type="submission" date="2017-02" db="EMBL/GenBank/DDBJ databases">
        <authorList>
            <person name="Furmanczyk E.M."/>
        </authorList>
    </citation>
    <scope>NUCLEOTIDE SEQUENCE [LARGE SCALE GENOMIC DNA]</scope>
    <source>
        <strain evidence="4">AP3_22</strain>
    </source>
</reference>